<accession>A0A8I1EC88</accession>
<gene>
    <name evidence="1" type="ORF">JEU22_02990</name>
</gene>
<sequence length="370" mass="40700">MSGNYIEEGTKFFSRSDEEMDPAAAIFIFHHADPAFWLWFGSEVRHLLDIDASQSNTPEARPRVDRYLHGIIRADEFTGGKGAVIRSMLDVLSHQQGLLSGCLISPPLSLVEALDERGPHSTFASARLLQYVWRVLGKKGYEALSVVFGNPDSRDMGMHVSAALCSTEGVSWADSQHPDAIQDSVRITILTATQISSLPAEKVIEAEEAFSLPARKVIADLGMENLPEWQLVPLLKGGVAFANELGIDLGAASLSMPIAGEEASIREVIFEVGHPGYNLDLHRYFCDHLIPILDPANVFTSKVWSLGRSMEQWLPGYISEHVDEFHAAIPPGESALERLIRNGVDKKIVMSHPMFSAKQKGKMISDELGI</sequence>
<organism evidence="1 2">
    <name type="scientific">Pseudomonas putida</name>
    <name type="common">Arthrobacter siderocapsulatus</name>
    <dbReference type="NCBI Taxonomy" id="303"/>
    <lineage>
        <taxon>Bacteria</taxon>
        <taxon>Pseudomonadati</taxon>
        <taxon>Pseudomonadota</taxon>
        <taxon>Gammaproteobacteria</taxon>
        <taxon>Pseudomonadales</taxon>
        <taxon>Pseudomonadaceae</taxon>
        <taxon>Pseudomonas</taxon>
    </lineage>
</organism>
<dbReference type="AlphaFoldDB" id="A0A8I1EC88"/>
<name>A0A8I1EC88_PSEPU</name>
<comment type="caution">
    <text evidence="1">The sequence shown here is derived from an EMBL/GenBank/DDBJ whole genome shotgun (WGS) entry which is preliminary data.</text>
</comment>
<dbReference type="RefSeq" id="WP_198746490.1">
    <property type="nucleotide sequence ID" value="NZ_JAEHTE010000002.1"/>
</dbReference>
<evidence type="ECO:0000313" key="1">
    <source>
        <dbReference type="EMBL" id="MBI6882866.1"/>
    </source>
</evidence>
<reference evidence="1" key="1">
    <citation type="submission" date="2020-12" db="EMBL/GenBank/DDBJ databases">
        <title>Enhanced detection system for hospital associated transmission using whole genome sequencing surveillance.</title>
        <authorList>
            <person name="Harrison L.H."/>
            <person name="Van Tyne D."/>
            <person name="Marsh J.W."/>
            <person name="Griffith M.P."/>
            <person name="Snyder D.J."/>
            <person name="Cooper V.S."/>
            <person name="Mustapha M."/>
        </authorList>
    </citation>
    <scope>NUCLEOTIDE SEQUENCE</scope>
    <source>
        <strain evidence="1">PSB00042</strain>
    </source>
</reference>
<dbReference type="Proteomes" id="UP000637061">
    <property type="component" value="Unassembled WGS sequence"/>
</dbReference>
<proteinExistence type="predicted"/>
<protein>
    <submittedName>
        <fullName evidence="1">Uncharacterized protein</fullName>
    </submittedName>
</protein>
<dbReference type="EMBL" id="JAEHTE010000002">
    <property type="protein sequence ID" value="MBI6882866.1"/>
    <property type="molecule type" value="Genomic_DNA"/>
</dbReference>
<evidence type="ECO:0000313" key="2">
    <source>
        <dbReference type="Proteomes" id="UP000637061"/>
    </source>
</evidence>